<keyword evidence="17" id="KW-1185">Reference proteome</keyword>
<dbReference type="InterPro" id="IPR056319">
    <property type="entry name" value="NOMO_7th"/>
</dbReference>
<dbReference type="EnsemblPlants" id="Solyc06g009530.3.1">
    <property type="protein sequence ID" value="Solyc06g009530.3.1"/>
    <property type="gene ID" value="Solyc06g009530.3"/>
</dbReference>
<feature type="repeat" description="PPR" evidence="12">
    <location>
        <begin position="1624"/>
        <end position="1658"/>
    </location>
</feature>
<evidence type="ECO:0000256" key="6">
    <source>
        <dbReference type="ARBA" id="ARBA00022824"/>
    </source>
</evidence>
<accession>A0A3Q7GSY1</accession>
<dbReference type="InterPro" id="IPR055074">
    <property type="entry name" value="NOMO1-3_2nd"/>
</dbReference>
<dbReference type="InterPro" id="IPR002625">
    <property type="entry name" value="Smr_dom"/>
</dbReference>
<feature type="repeat" description="PPR" evidence="12">
    <location>
        <begin position="1413"/>
        <end position="1448"/>
    </location>
</feature>
<keyword evidence="11" id="KW-0539">Nucleus</keyword>
<dbReference type="InterPro" id="IPR056187">
    <property type="entry name" value="NOMO_8th"/>
</dbReference>
<dbReference type="PANTHER" id="PTHR23303">
    <property type="entry name" value="CARBOXYPEPTIDASE REGULATORY REGION-CONTAINING"/>
    <property type="match status" value="1"/>
</dbReference>
<dbReference type="Pfam" id="PF22898">
    <property type="entry name" value="NOMO1-like_1st"/>
    <property type="match status" value="1"/>
</dbReference>
<dbReference type="Pfam" id="PF13812">
    <property type="entry name" value="PPR_3"/>
    <property type="match status" value="2"/>
</dbReference>
<evidence type="ECO:0000256" key="5">
    <source>
        <dbReference type="ARBA" id="ARBA00022737"/>
    </source>
</evidence>
<protein>
    <submittedName>
        <fullName evidence="16">Uncharacterized protein</fullName>
    </submittedName>
</protein>
<dbReference type="STRING" id="4081.A0A3Q7GSY1"/>
<proteinExistence type="predicted"/>
<evidence type="ECO:0000256" key="13">
    <source>
        <dbReference type="SAM" id="SignalP"/>
    </source>
</evidence>
<dbReference type="Pfam" id="PF23194">
    <property type="entry name" value="NOMO_5th"/>
    <property type="match status" value="1"/>
</dbReference>
<dbReference type="SMART" id="SM00463">
    <property type="entry name" value="SMR"/>
    <property type="match status" value="1"/>
</dbReference>
<comment type="subcellular location">
    <subcellularLocation>
        <location evidence="1">Endoplasmic reticulum membrane</location>
        <topology evidence="1">Single-pass type I membrane protein</topology>
    </subcellularLocation>
    <subcellularLocation>
        <location evidence="2">Nucleus</location>
    </subcellularLocation>
</comment>
<evidence type="ECO:0000256" key="12">
    <source>
        <dbReference type="PROSITE-ProRule" id="PRU00708"/>
    </source>
</evidence>
<dbReference type="InterPro" id="IPR056189">
    <property type="entry name" value="NOMO_3rd"/>
</dbReference>
<dbReference type="GO" id="GO:0005634">
    <property type="term" value="C:nucleus"/>
    <property type="evidence" value="ECO:0007669"/>
    <property type="project" value="UniProtKB-SubCell"/>
</dbReference>
<feature type="domain" description="Smr" evidence="14">
    <location>
        <begin position="1921"/>
        <end position="2010"/>
    </location>
</feature>
<dbReference type="InterPro" id="IPR011598">
    <property type="entry name" value="bHLH_dom"/>
</dbReference>
<keyword evidence="9" id="KW-0472">Membrane</keyword>
<feature type="signal peptide" evidence="13">
    <location>
        <begin position="1"/>
        <end position="24"/>
    </location>
</feature>
<evidence type="ECO:0000259" key="15">
    <source>
        <dbReference type="PROSITE" id="PS50888"/>
    </source>
</evidence>
<dbReference type="FunCoup" id="A0A3Q7GSY1">
    <property type="interactions" value="3380"/>
</dbReference>
<feature type="repeat" description="PPR" evidence="12">
    <location>
        <begin position="1589"/>
        <end position="1623"/>
    </location>
</feature>
<dbReference type="Pfam" id="PF01535">
    <property type="entry name" value="PPR"/>
    <property type="match status" value="1"/>
</dbReference>
<dbReference type="Pfam" id="PF22902">
    <property type="entry name" value="NOMO1-like_9th"/>
    <property type="match status" value="1"/>
</dbReference>
<evidence type="ECO:0000256" key="11">
    <source>
        <dbReference type="ARBA" id="ARBA00023242"/>
    </source>
</evidence>
<dbReference type="GO" id="GO:0005789">
    <property type="term" value="C:endoplasmic reticulum membrane"/>
    <property type="evidence" value="ECO:0000318"/>
    <property type="project" value="GO_Central"/>
</dbReference>
<dbReference type="CDD" id="cd11444">
    <property type="entry name" value="bHLH_AtIBH1_like"/>
    <property type="match status" value="1"/>
</dbReference>
<dbReference type="InterPro" id="IPR055075">
    <property type="entry name" value="NOMO-like_N"/>
</dbReference>
<dbReference type="InterPro" id="IPR008969">
    <property type="entry name" value="CarboxyPept-like_regulatory"/>
</dbReference>
<evidence type="ECO:0000256" key="7">
    <source>
        <dbReference type="ARBA" id="ARBA00022989"/>
    </source>
</evidence>
<evidence type="ECO:0000256" key="9">
    <source>
        <dbReference type="ARBA" id="ARBA00023136"/>
    </source>
</evidence>
<dbReference type="Pfam" id="PF23193">
    <property type="entry name" value="NOMO_3rd"/>
    <property type="match status" value="1"/>
</dbReference>
<dbReference type="InterPro" id="IPR055073">
    <property type="entry name" value="NOMO1-like_9th"/>
</dbReference>
<dbReference type="Gramene" id="Solyc06g009530.3.1">
    <property type="protein sequence ID" value="Solyc06g009530.3.1"/>
    <property type="gene ID" value="Solyc06g009530.3"/>
</dbReference>
<dbReference type="Gene3D" id="3.30.1370.110">
    <property type="match status" value="1"/>
</dbReference>
<dbReference type="InterPro" id="IPR033443">
    <property type="entry name" value="PROP1-like_PPR_dom"/>
</dbReference>
<feature type="chain" id="PRO_5018551217" evidence="13">
    <location>
        <begin position="25"/>
        <end position="2120"/>
    </location>
</feature>
<evidence type="ECO:0000256" key="4">
    <source>
        <dbReference type="ARBA" id="ARBA00022729"/>
    </source>
</evidence>
<dbReference type="InterPro" id="IPR011990">
    <property type="entry name" value="TPR-like_helical_dom_sf"/>
</dbReference>
<name>A0A3Q7GSY1_SOLLC</name>
<dbReference type="InterPro" id="IPR056190">
    <property type="entry name" value="NOMO_5th"/>
</dbReference>
<feature type="repeat" description="PPR" evidence="12">
    <location>
        <begin position="1659"/>
        <end position="1693"/>
    </location>
</feature>
<feature type="repeat" description="PPR" evidence="12">
    <location>
        <begin position="1484"/>
        <end position="1518"/>
    </location>
</feature>
<sequence>MASSYFYVCTIISIILYVSATAAADSIQGCGGFVESLKPVELVFVEGVIGYRKLVDFESENAKSFLVLKILSGSLASSELIKSRKSSDPKLDYSNIIVELRTLDGLVKERTHCAPNGYYFIPVYDKGSFLIKVNGPEGWSWDPEQVECLQCYIDDNFVPVSIDHTGCNGNEDINFRFTGFTVSGRIVGNDGGESCALKDGGPSNVKVELLSPTGGVVSSALSTPRGTYSFSNAIPGKYKLRASRHDLNVQVRGSAEIDLGFENRILEDFFFVSGYDIRGSVVAQGNPILGVHIYLYSDDVTKVDCPKGSKNSPGDLGLGEALCHNVTDANGIFSLKSIPCGVYKLIPFYKGENTVFDVSPSSMSISVQHDHVIVPEKFQVTGFSVGGRVVDGDGNGIEGVEILVDGQKKSITDKEGYYKLDQVLPNMASISDIKAASYDVCGVAQTVNSEFKAKVALTHGPQNVKPQVKLTDESGHFCFEVPPGDYRLSAIPAKLENAKELLFSPSHIDVSVRSPILDVKFYQAQVSIHGSVVCKEKCGSSVSLTLLRLDGRNKDDKKTIGLANESNEFFFSNVLPGKYRVEVKNNYPIASSGQDKWCWEQSFIDLEVGAEDVKGVDFVQKGFWVNIVSSHDVEGLLTQSDGSGMNLNIKKGSQHVCVESPGVHELSFPNSCISFGSSSVIIDTSNLSPIYLKGESYLLKGHVHVESSSFSSVEGLPENIPLDILDSEGSVVDGLLARRVPYGVDQSSAAIYEFSMWASPGGKFTFIPRDARDDGGKKILFYPTQQHVAVMEDGCQSSIPPFAGRLGMYIEGSVSPPLNDVVVKIIATGDSQSAPLKQGDLALQTTTGTDGLYVAGPLYDDISYTVEASKPGYHVKQAGPHSFSCQKLGQISVRIYSREDANEPFPSVLLSLSGEDGYRNNTVSGVGGIFVFGDLFPGSFYLRPLLKEYAFSPPAEAIELGSGESKEVVFHATRVAYSAMGVVKLLSGQPKEGVSVEARSESKGLYEETVTDSTGFYRLRGLLPDTTYVIKVARKVASGGAMIERASPEFLTVQVNAEDSRGLDFVVFEQPERTIISGHVEGHKIKEFNSHLHVEIKSAADPSKIEYNSPLPLSNFFQVKDLPKGKYLVQLRSSLPSRTHKFESDVIEVDLEKNSQIHVGPLKYKIDFNHQKQDLTPAPVYPLFVGVSVIALFIGMPRLKDLYQVMMGMSSSVVSAKKEVKRPLDLLPRLTATLYYDTESSFVSPDFSGRRSTRFVSKMHFGRAKISGNGRHSSFAQEALEEAIRCCNNEAGLDQVLLTFGSKLVGSDDYTFLFRELGNRGEWLAAMRCFQFAVGRERKRNEQGKLASSMISILGRSGKVDLAEKVFENAVSDGYGSTVYAYSALISAYAKSGYCNEAIRVFETMKDSGLKPNLVTYNALIDACGKGGADFKRASEIFDEMLRNGVQPDRITFNSLLAVCSGAGLWETARGLFNEMIYRGIDQDIYTYNTFLDVACNGGQIDVAFDIMSEMHAKNILPNQVTYSTVIRGCAKAGRLDKALSLFNEMKCAGIKLDRVSYNTLLAIYASLGKFEEALNVSKEMEGMGIKKDVVTYNALLDGFGKQGMYTKVKQLFAEMKAEKLSPNLLTYSTLISVYLKGALYHDAVEVYKEFKKQGLKADVVFYSKLIDALCKKGLVEYSSLLLNEMTKEGIQPNVVTYNSIINAFGESANNECGSDNVTHIVSAISQSKWENTEEDNIVKIFEQLAAQKSASGKKTNAERQDMLCILGVFHKMHELQIKPNVVTFSAILNACSRCSSFDEASLLLEELRLFDNQVYGVAHGLLMGQREGVWSQALSLFNEVKQMDSSTASAFYNALTDMLWHFDQKQGAQLVVLEGKRSEKQGAQLVVLEGKRSEKQGAQLVVLEGKRSEVWENTWSTSCLDLHLMSSGAACAMVHAWLLSIRSIVFEGHELPKMLSILTGWGKHSKITGDGALKRAIEGLLTSIGAPFQIAKCNIGRFISTGAVVTAWLRESGTLEVLVLQDDTSHLRATRQRVTTYNVRHVKRCKSVVMKRRIRVERSRRFEDEIGSKVKILKKLIPINCEDLGLEGIFRETADYILALEMRIKAMQDMVNVLSHSNH</sequence>
<dbReference type="InParanoid" id="A0A3Q7GSY1"/>
<dbReference type="GO" id="GO:0046983">
    <property type="term" value="F:protein dimerization activity"/>
    <property type="evidence" value="ECO:0007669"/>
    <property type="project" value="InterPro"/>
</dbReference>
<feature type="domain" description="BHLH" evidence="15">
    <location>
        <begin position="2051"/>
        <end position="2101"/>
    </location>
</feature>
<keyword evidence="7" id="KW-1133">Transmembrane helix</keyword>
<feature type="repeat" description="PPR" evidence="12">
    <location>
        <begin position="1519"/>
        <end position="1553"/>
    </location>
</feature>
<evidence type="ECO:0000256" key="10">
    <source>
        <dbReference type="ARBA" id="ARBA00023163"/>
    </source>
</evidence>
<dbReference type="PaxDb" id="4081-Solyc06g009530.2.1"/>
<dbReference type="Pfam" id="PF13041">
    <property type="entry name" value="PPR_2"/>
    <property type="match status" value="1"/>
</dbReference>
<dbReference type="SUPFAM" id="SSF160443">
    <property type="entry name" value="SMR domain-like"/>
    <property type="match status" value="1"/>
</dbReference>
<dbReference type="InterPro" id="IPR051417">
    <property type="entry name" value="SDr/BOS_complex"/>
</dbReference>
<evidence type="ECO:0000256" key="1">
    <source>
        <dbReference type="ARBA" id="ARBA00004115"/>
    </source>
</evidence>
<feature type="repeat" description="PPR" evidence="12">
    <location>
        <begin position="1449"/>
        <end position="1483"/>
    </location>
</feature>
<feature type="repeat" description="PPR" evidence="12">
    <location>
        <begin position="1554"/>
        <end position="1588"/>
    </location>
</feature>
<dbReference type="SUPFAM" id="SSF49464">
    <property type="entry name" value="Carboxypeptidase regulatory domain-like"/>
    <property type="match status" value="1"/>
</dbReference>
<dbReference type="Pfam" id="PF23662">
    <property type="entry name" value="DUF7152"/>
    <property type="match status" value="1"/>
</dbReference>
<dbReference type="InterPro" id="IPR036063">
    <property type="entry name" value="Smr_dom_sf"/>
</dbReference>
<dbReference type="PROSITE" id="PS50888">
    <property type="entry name" value="BHLH"/>
    <property type="match status" value="1"/>
</dbReference>
<evidence type="ECO:0000256" key="3">
    <source>
        <dbReference type="ARBA" id="ARBA00022692"/>
    </source>
</evidence>
<dbReference type="Pfam" id="PF17177">
    <property type="entry name" value="PPR_long"/>
    <property type="match status" value="1"/>
</dbReference>
<dbReference type="Proteomes" id="UP000004994">
    <property type="component" value="Chromosome 6"/>
</dbReference>
<evidence type="ECO:0000259" key="14">
    <source>
        <dbReference type="PROSITE" id="PS50828"/>
    </source>
</evidence>
<dbReference type="PROSITE" id="PS51375">
    <property type="entry name" value="PPR"/>
    <property type="match status" value="9"/>
</dbReference>
<feature type="repeat" description="PPR" evidence="12">
    <location>
        <begin position="1378"/>
        <end position="1412"/>
    </location>
</feature>
<evidence type="ECO:0000313" key="16">
    <source>
        <dbReference type="EnsemblPlants" id="Solyc06g009530.3.1"/>
    </source>
</evidence>
<keyword evidence="5" id="KW-0677">Repeat</keyword>
<keyword evidence="8" id="KW-0805">Transcription regulation</keyword>
<dbReference type="PROSITE" id="PS50828">
    <property type="entry name" value="SMR"/>
    <property type="match status" value="1"/>
</dbReference>
<dbReference type="Pfam" id="PF22904">
    <property type="entry name" value="NOMO1-like_2nd"/>
    <property type="match status" value="1"/>
</dbReference>
<keyword evidence="4 13" id="KW-0732">Signal</keyword>
<dbReference type="InterPro" id="IPR044549">
    <property type="entry name" value="bHLH_AtIBH1-like"/>
</dbReference>
<dbReference type="InterPro" id="IPR002885">
    <property type="entry name" value="PPR_rpt"/>
</dbReference>
<dbReference type="NCBIfam" id="TIGR00756">
    <property type="entry name" value="PPR"/>
    <property type="match status" value="9"/>
</dbReference>
<evidence type="ECO:0000256" key="8">
    <source>
        <dbReference type="ARBA" id="ARBA00023015"/>
    </source>
</evidence>
<dbReference type="InterPro" id="IPR055576">
    <property type="entry name" value="DUF7152"/>
</dbReference>
<dbReference type="Pfam" id="PF23660">
    <property type="entry name" value="NOMO_8th"/>
    <property type="match status" value="1"/>
</dbReference>
<organism evidence="16">
    <name type="scientific">Solanum lycopersicum</name>
    <name type="common">Tomato</name>
    <name type="synonym">Lycopersicon esculentum</name>
    <dbReference type="NCBI Taxonomy" id="4081"/>
    <lineage>
        <taxon>Eukaryota</taxon>
        <taxon>Viridiplantae</taxon>
        <taxon>Streptophyta</taxon>
        <taxon>Embryophyta</taxon>
        <taxon>Tracheophyta</taxon>
        <taxon>Spermatophyta</taxon>
        <taxon>Magnoliopsida</taxon>
        <taxon>eudicotyledons</taxon>
        <taxon>Gunneridae</taxon>
        <taxon>Pentapetalae</taxon>
        <taxon>asterids</taxon>
        <taxon>lamiids</taxon>
        <taxon>Solanales</taxon>
        <taxon>Solanaceae</taxon>
        <taxon>Solanoideae</taxon>
        <taxon>Solaneae</taxon>
        <taxon>Solanum</taxon>
        <taxon>Solanum subgen. Lycopersicon</taxon>
    </lineage>
</organism>
<dbReference type="PANTHER" id="PTHR23303:SF14">
    <property type="entry name" value="BOS COMPLEX SUBUNIT NOMO1-RELATED"/>
    <property type="match status" value="1"/>
</dbReference>
<evidence type="ECO:0000313" key="17">
    <source>
        <dbReference type="Proteomes" id="UP000004994"/>
    </source>
</evidence>
<dbReference type="Gene3D" id="1.25.40.10">
    <property type="entry name" value="Tetratricopeptide repeat domain"/>
    <property type="match status" value="5"/>
</dbReference>
<reference evidence="16" key="1">
    <citation type="journal article" date="2012" name="Nature">
        <title>The tomato genome sequence provides insights into fleshy fruit evolution.</title>
        <authorList>
            <consortium name="Tomato Genome Consortium"/>
        </authorList>
    </citation>
    <scope>NUCLEOTIDE SEQUENCE [LARGE SCALE GENOMIC DNA]</scope>
    <source>
        <strain evidence="16">cv. Heinz 1706</strain>
    </source>
</reference>
<dbReference type="SUPFAM" id="SSF49478">
    <property type="entry name" value="Cna protein B-type domain"/>
    <property type="match status" value="2"/>
</dbReference>
<keyword evidence="10" id="KW-0804">Transcription</keyword>
<dbReference type="GO" id="GO:0006355">
    <property type="term" value="P:regulation of DNA-templated transcription"/>
    <property type="evidence" value="ECO:0007669"/>
    <property type="project" value="InterPro"/>
</dbReference>
<dbReference type="Pfam" id="PF23141">
    <property type="entry name" value="Ig_NOMO"/>
    <property type="match status" value="1"/>
</dbReference>
<reference evidence="16" key="2">
    <citation type="submission" date="2019-01" db="UniProtKB">
        <authorList>
            <consortium name="EnsemblPlants"/>
        </authorList>
    </citation>
    <scope>IDENTIFICATION</scope>
    <source>
        <strain evidence="16">cv. Heinz 1706</strain>
    </source>
</reference>
<evidence type="ECO:0000256" key="2">
    <source>
        <dbReference type="ARBA" id="ARBA00004123"/>
    </source>
</evidence>
<keyword evidence="6" id="KW-0256">Endoplasmic reticulum</keyword>
<keyword evidence="3" id="KW-0812">Transmembrane</keyword>